<evidence type="ECO:0000313" key="1">
    <source>
        <dbReference type="EMBL" id="CAF1221375.1"/>
    </source>
</evidence>
<keyword evidence="4" id="KW-1185">Reference proteome</keyword>
<dbReference type="Proteomes" id="UP000663854">
    <property type="component" value="Unassembled WGS sequence"/>
</dbReference>
<protein>
    <submittedName>
        <fullName evidence="1">Uncharacterized protein</fullName>
    </submittedName>
</protein>
<gene>
    <name evidence="2" type="ORF">JXQ802_LOCUS40431</name>
    <name evidence="1" type="ORF">PYM288_LOCUS25891</name>
</gene>
<dbReference type="AlphaFoldDB" id="A0A814XWR9"/>
<dbReference type="Proteomes" id="UP000663870">
    <property type="component" value="Unassembled WGS sequence"/>
</dbReference>
<dbReference type="EMBL" id="CAJNOH010001473">
    <property type="protein sequence ID" value="CAF1221375.1"/>
    <property type="molecule type" value="Genomic_DNA"/>
</dbReference>
<reference evidence="1" key="1">
    <citation type="submission" date="2021-02" db="EMBL/GenBank/DDBJ databases">
        <authorList>
            <person name="Nowell W R."/>
        </authorList>
    </citation>
    <scope>NUCLEOTIDE SEQUENCE</scope>
</reference>
<accession>A0A814XWR9</accession>
<comment type="caution">
    <text evidence="1">The sequence shown here is derived from an EMBL/GenBank/DDBJ whole genome shotgun (WGS) entry which is preliminary data.</text>
</comment>
<evidence type="ECO:0000313" key="3">
    <source>
        <dbReference type="Proteomes" id="UP000663854"/>
    </source>
</evidence>
<dbReference type="EMBL" id="CAJNOL010002445">
    <property type="protein sequence ID" value="CAF1501137.1"/>
    <property type="molecule type" value="Genomic_DNA"/>
</dbReference>
<name>A0A814XWR9_9BILA</name>
<proteinExistence type="predicted"/>
<organism evidence="1 3">
    <name type="scientific">Rotaria sordida</name>
    <dbReference type="NCBI Taxonomy" id="392033"/>
    <lineage>
        <taxon>Eukaryota</taxon>
        <taxon>Metazoa</taxon>
        <taxon>Spiralia</taxon>
        <taxon>Gnathifera</taxon>
        <taxon>Rotifera</taxon>
        <taxon>Eurotatoria</taxon>
        <taxon>Bdelloidea</taxon>
        <taxon>Philodinida</taxon>
        <taxon>Philodinidae</taxon>
        <taxon>Rotaria</taxon>
    </lineage>
</organism>
<evidence type="ECO:0000313" key="2">
    <source>
        <dbReference type="EMBL" id="CAF1501137.1"/>
    </source>
</evidence>
<sequence>MTAVINTSVLVLLDPNNQHQQFDGHYDAQLFSRFTDKNRCVLHVLSRLAHVRLLHFFIPNAENTLISARVTLFKNTIFYIYCIDETSVAAMKQIYNYPMFVKIFHVQWLSTYLYQAAIAHLVEQAERTQHEPEEYDTALQAAAEFANILANELNEHMVVKTGVQPDDRI</sequence>
<evidence type="ECO:0000313" key="4">
    <source>
        <dbReference type="Proteomes" id="UP000663870"/>
    </source>
</evidence>